<dbReference type="InterPro" id="IPR005299">
    <property type="entry name" value="MeTrfase_7"/>
</dbReference>
<sequence length="949" mass="106654">MELAQNFQMNGDTGKTSYSSNSFIQRKGIEMTKPIIEEAILDLISEHSAALPFNTSRCLNIADMGCSSGPNALLVVSYIMDIIYRKFIDQWDDMHCDHSRPHPKILVFLNDLPSNDFATTFKSLKSFYDKLKETYKLAGKDDEPRHQPCFVAGLPGSFYGRLLPNDSLHFVHSSYSLHWLSKIPQGIEKCNKGNIYVAKSSPAFVVEAYMKQFNMDFTIFLKSRSKEVVKGGRMVLTILGRHNDGDPSSKECCYIWELLANALNYMLTQGKLKEESLHSFNIPHYTPSSSEKNLEHKIDLHSQLNPILLRTSNMEVIQYFHMNGGSGTSQTSYSSNSIIQKKGIQVTKPIIEEAILEIIDSTSSGQNISKNISIAEMGCSSGPNVLLAVSYIIDTIHNKIFNESDGALCATLHPEILVFLNDLSSIDFNIIFKSLHGFYDELKKTCNKSDDADDDQKHHRWFVAEFQVPFMTDSFLATASILFILLTVSTGCLRVLMLSPPGIEKGNIYMAESIPPSVLEAYLKQFERDLNSFLKCRFEEIVKGGRMVLTIFGRADDISPSSDMRCHMWGLLAEALRDMVSQQSFYWNMPLYVPSPSEVKSIILTEGSFTINRLETLEVTLGEGEGIFCMGGDDDDNVNDMLTGSRNFVNFMRAISESLMVSHFGEEIIAELYEMGDSCTPLVQRRKRTVDCVDQLFAVTGNTRKGIEMTKPVIEEAMLDLISEHSAASPLNTSQCLNIADMGCSSGPNALLVVSYIMDIIYRKYSGTCDDVHGDRSPPHPKILVFLNDLPCNDFTTTFKSLGNFYDKLKDTYKLAGTDDEPQHQPCFIAGIPGSFYARLFPDDTLHFVHSSYSLHWLSKIPQGIGKCNKGNIYMAERSPPYVVEAYMKQFSADFKIFLKCRSKEVVKGGRMVLTILGRGDDVGPSSKECCYIWELLANAFKERLKRRI</sequence>
<dbReference type="Pfam" id="PF03492">
    <property type="entry name" value="Methyltransf_7"/>
    <property type="match status" value="3"/>
</dbReference>
<evidence type="ECO:0000256" key="2">
    <source>
        <dbReference type="ARBA" id="ARBA00022842"/>
    </source>
</evidence>
<dbReference type="Gramene" id="RZC66455">
    <property type="protein sequence ID" value="RZC66455"/>
    <property type="gene ID" value="C5167_010147"/>
</dbReference>
<accession>A0A4Y7K3A7</accession>
<dbReference type="Proteomes" id="UP000316621">
    <property type="component" value="Chromosome 6"/>
</dbReference>
<reference evidence="3 4" key="1">
    <citation type="journal article" date="2018" name="Science">
        <title>The opium poppy genome and morphinan production.</title>
        <authorList>
            <person name="Guo L."/>
            <person name="Winzer T."/>
            <person name="Yang X."/>
            <person name="Li Y."/>
            <person name="Ning Z."/>
            <person name="He Z."/>
            <person name="Teodor R."/>
            <person name="Lu Y."/>
            <person name="Bowser T.A."/>
            <person name="Graham I.A."/>
            <person name="Ye K."/>
        </authorList>
    </citation>
    <scope>NUCLEOTIDE SEQUENCE [LARGE SCALE GENOMIC DNA]</scope>
    <source>
        <strain evidence="4">cv. HN1</strain>
        <tissue evidence="3">Leaves</tissue>
    </source>
</reference>
<dbReference type="Gene3D" id="1.10.1200.270">
    <property type="entry name" value="Methyltransferase, alpha-helical capping domain"/>
    <property type="match status" value="1"/>
</dbReference>
<evidence type="ECO:0000256" key="1">
    <source>
        <dbReference type="ARBA" id="ARBA00022723"/>
    </source>
</evidence>
<dbReference type="Gene3D" id="3.40.50.150">
    <property type="entry name" value="Vaccinia Virus protein VP39"/>
    <property type="match status" value="3"/>
</dbReference>
<keyword evidence="4" id="KW-1185">Reference proteome</keyword>
<gene>
    <name evidence="3" type="ORF">C5167_010147</name>
</gene>
<keyword evidence="1" id="KW-0479">Metal-binding</keyword>
<dbReference type="SUPFAM" id="SSF53335">
    <property type="entry name" value="S-adenosyl-L-methionine-dependent methyltransferases"/>
    <property type="match status" value="3"/>
</dbReference>
<evidence type="ECO:0000313" key="3">
    <source>
        <dbReference type="EMBL" id="RZC66455.1"/>
    </source>
</evidence>
<dbReference type="AlphaFoldDB" id="A0A4Y7K3A7"/>
<dbReference type="InterPro" id="IPR042086">
    <property type="entry name" value="MeTrfase_capping"/>
</dbReference>
<proteinExistence type="predicted"/>
<dbReference type="EMBL" id="CM010720">
    <property type="protein sequence ID" value="RZC66455.1"/>
    <property type="molecule type" value="Genomic_DNA"/>
</dbReference>
<dbReference type="InterPro" id="IPR029063">
    <property type="entry name" value="SAM-dependent_MTases_sf"/>
</dbReference>
<dbReference type="PANTHER" id="PTHR31009">
    <property type="entry name" value="S-ADENOSYL-L-METHIONINE:CARBOXYL METHYLTRANSFERASE FAMILY PROTEIN"/>
    <property type="match status" value="1"/>
</dbReference>
<organism evidence="3 4">
    <name type="scientific">Papaver somniferum</name>
    <name type="common">Opium poppy</name>
    <dbReference type="NCBI Taxonomy" id="3469"/>
    <lineage>
        <taxon>Eukaryota</taxon>
        <taxon>Viridiplantae</taxon>
        <taxon>Streptophyta</taxon>
        <taxon>Embryophyta</taxon>
        <taxon>Tracheophyta</taxon>
        <taxon>Spermatophyta</taxon>
        <taxon>Magnoliopsida</taxon>
        <taxon>Ranunculales</taxon>
        <taxon>Papaveraceae</taxon>
        <taxon>Papaveroideae</taxon>
        <taxon>Papaver</taxon>
    </lineage>
</organism>
<protein>
    <recommendedName>
        <fullName evidence="5">Jasmonate O-methyltransferase</fullName>
    </recommendedName>
</protein>
<dbReference type="GO" id="GO:0046872">
    <property type="term" value="F:metal ion binding"/>
    <property type="evidence" value="ECO:0007669"/>
    <property type="project" value="UniProtKB-KW"/>
</dbReference>
<evidence type="ECO:0008006" key="5">
    <source>
        <dbReference type="Google" id="ProtNLM"/>
    </source>
</evidence>
<evidence type="ECO:0000313" key="4">
    <source>
        <dbReference type="Proteomes" id="UP000316621"/>
    </source>
</evidence>
<keyword evidence="2" id="KW-0460">Magnesium</keyword>
<dbReference type="GO" id="GO:0008168">
    <property type="term" value="F:methyltransferase activity"/>
    <property type="evidence" value="ECO:0007669"/>
    <property type="project" value="InterPro"/>
</dbReference>
<name>A0A4Y7K3A7_PAPSO</name>